<proteinExistence type="predicted"/>
<keyword evidence="8 11" id="KW-1133">Transmembrane helix</keyword>
<evidence type="ECO:0000256" key="9">
    <source>
        <dbReference type="ARBA" id="ARBA00023012"/>
    </source>
</evidence>
<dbReference type="InterPro" id="IPR050428">
    <property type="entry name" value="TCS_sensor_his_kinase"/>
</dbReference>
<feature type="transmembrane region" description="Helical" evidence="11">
    <location>
        <begin position="160"/>
        <end position="182"/>
    </location>
</feature>
<evidence type="ECO:0000256" key="10">
    <source>
        <dbReference type="ARBA" id="ARBA00023136"/>
    </source>
</evidence>
<keyword evidence="6 11" id="KW-0812">Transmembrane</keyword>
<dbReference type="SMART" id="SM00387">
    <property type="entry name" value="HATPase_c"/>
    <property type="match status" value="1"/>
</dbReference>
<dbReference type="PRINTS" id="PR00344">
    <property type="entry name" value="BCTRLSENSOR"/>
</dbReference>
<dbReference type="Gene3D" id="3.30.565.10">
    <property type="entry name" value="Histidine kinase-like ATPase, C-terminal domain"/>
    <property type="match status" value="1"/>
</dbReference>
<comment type="catalytic activity">
    <reaction evidence="1">
        <text>ATP + protein L-histidine = ADP + protein N-phospho-L-histidine.</text>
        <dbReference type="EC" id="2.7.13.3"/>
    </reaction>
</comment>
<evidence type="ECO:0000256" key="11">
    <source>
        <dbReference type="SAM" id="Phobius"/>
    </source>
</evidence>
<dbReference type="RefSeq" id="WP_125138281.1">
    <property type="nucleotide sequence ID" value="NZ_LR130778.1"/>
</dbReference>
<dbReference type="PANTHER" id="PTHR45436">
    <property type="entry name" value="SENSOR HISTIDINE KINASE YKOH"/>
    <property type="match status" value="1"/>
</dbReference>
<dbReference type="SUPFAM" id="SSF55874">
    <property type="entry name" value="ATPase domain of HSP90 chaperone/DNA topoisomerase II/histidine kinase"/>
    <property type="match status" value="1"/>
</dbReference>
<dbReference type="SMART" id="SM00388">
    <property type="entry name" value="HisKA"/>
    <property type="match status" value="1"/>
</dbReference>
<evidence type="ECO:0000256" key="1">
    <source>
        <dbReference type="ARBA" id="ARBA00000085"/>
    </source>
</evidence>
<evidence type="ECO:0000259" key="12">
    <source>
        <dbReference type="PROSITE" id="PS50109"/>
    </source>
</evidence>
<dbReference type="InterPro" id="IPR005467">
    <property type="entry name" value="His_kinase_dom"/>
</dbReference>
<evidence type="ECO:0000256" key="8">
    <source>
        <dbReference type="ARBA" id="ARBA00022989"/>
    </source>
</evidence>
<evidence type="ECO:0000256" key="6">
    <source>
        <dbReference type="ARBA" id="ARBA00022692"/>
    </source>
</evidence>
<comment type="subcellular location">
    <subcellularLocation>
        <location evidence="2">Membrane</location>
    </subcellularLocation>
</comment>
<dbReference type="InterPro" id="IPR036097">
    <property type="entry name" value="HisK_dim/P_sf"/>
</dbReference>
<dbReference type="SUPFAM" id="SSF47384">
    <property type="entry name" value="Homodimeric domain of signal transducing histidine kinase"/>
    <property type="match status" value="1"/>
</dbReference>
<dbReference type="EC" id="2.7.13.3" evidence="3"/>
<organism evidence="13 14">
    <name type="scientific">Petrocella atlantisensis</name>
    <dbReference type="NCBI Taxonomy" id="2173034"/>
    <lineage>
        <taxon>Bacteria</taxon>
        <taxon>Bacillati</taxon>
        <taxon>Bacillota</taxon>
        <taxon>Clostridia</taxon>
        <taxon>Lachnospirales</taxon>
        <taxon>Vallitaleaceae</taxon>
        <taxon>Petrocella</taxon>
    </lineage>
</organism>
<dbReference type="PROSITE" id="PS50109">
    <property type="entry name" value="HIS_KIN"/>
    <property type="match status" value="1"/>
</dbReference>
<evidence type="ECO:0000256" key="7">
    <source>
        <dbReference type="ARBA" id="ARBA00022777"/>
    </source>
</evidence>
<dbReference type="GO" id="GO:0000155">
    <property type="term" value="F:phosphorelay sensor kinase activity"/>
    <property type="evidence" value="ECO:0007669"/>
    <property type="project" value="InterPro"/>
</dbReference>
<dbReference type="PANTHER" id="PTHR45436:SF5">
    <property type="entry name" value="SENSOR HISTIDINE KINASE TRCS"/>
    <property type="match status" value="1"/>
</dbReference>
<evidence type="ECO:0000313" key="13">
    <source>
        <dbReference type="EMBL" id="VDN49290.1"/>
    </source>
</evidence>
<evidence type="ECO:0000256" key="2">
    <source>
        <dbReference type="ARBA" id="ARBA00004370"/>
    </source>
</evidence>
<dbReference type="Pfam" id="PF02518">
    <property type="entry name" value="HATPase_c"/>
    <property type="match status" value="1"/>
</dbReference>
<name>A0A3P7P6Y8_9FIRM</name>
<evidence type="ECO:0000256" key="5">
    <source>
        <dbReference type="ARBA" id="ARBA00022679"/>
    </source>
</evidence>
<protein>
    <recommendedName>
        <fullName evidence="3">histidine kinase</fullName>
        <ecNumber evidence="3">2.7.13.3</ecNumber>
    </recommendedName>
</protein>
<keyword evidence="4" id="KW-0597">Phosphoprotein</keyword>
<dbReference type="GO" id="GO:0005886">
    <property type="term" value="C:plasma membrane"/>
    <property type="evidence" value="ECO:0007669"/>
    <property type="project" value="TreeGrafter"/>
</dbReference>
<keyword evidence="5" id="KW-0808">Transferase</keyword>
<gene>
    <name evidence="13" type="ORF">PATL70BA_3361</name>
</gene>
<dbReference type="InterPro" id="IPR004358">
    <property type="entry name" value="Sig_transdc_His_kin-like_C"/>
</dbReference>
<evidence type="ECO:0000256" key="4">
    <source>
        <dbReference type="ARBA" id="ARBA00022553"/>
    </source>
</evidence>
<dbReference type="OrthoDB" id="9780718at2"/>
<dbReference type="InterPro" id="IPR003594">
    <property type="entry name" value="HATPase_dom"/>
</dbReference>
<dbReference type="KEGG" id="cbar:PATL70BA_3361"/>
<dbReference type="Gene3D" id="1.10.287.130">
    <property type="match status" value="1"/>
</dbReference>
<feature type="transmembrane region" description="Helical" evidence="11">
    <location>
        <begin position="7"/>
        <end position="29"/>
    </location>
</feature>
<accession>A0A3P7P6Y8</accession>
<evidence type="ECO:0000313" key="14">
    <source>
        <dbReference type="Proteomes" id="UP000279029"/>
    </source>
</evidence>
<reference evidence="13 14" key="1">
    <citation type="submission" date="2018-09" db="EMBL/GenBank/DDBJ databases">
        <authorList>
            <person name="Postec A."/>
        </authorList>
    </citation>
    <scope>NUCLEOTIDE SEQUENCE [LARGE SCALE GENOMIC DNA]</scope>
    <source>
        <strain evidence="13">70B-A</strain>
    </source>
</reference>
<sequence length="458" mass="50908">MTLRKVWMLVLVSVTVMAIAVNAIILAFLTDQYFSDYLTESYELHVDQIMTYTRDALINPNINQNQMHVELESHLIDPIIGIKLYDTEGNLIVSVDSDYHMNGTMGMMGSGMMSRTMTDSSEAVEQYDIVADGEKLGIMNITVHSVAENSFVARKFQGTLVLNSLVSIGIAIIIAFLIGLLISRSMGRSLKETEQLATDIQLGKDSSIRPSNIKEVNAIRDSLQDLSVRLKLKQKTRKSLVDQLVHQTRTPLTILKSHIEAIEDGVMDLDGSELKVFCNQVENITSIITDMGAMIEAEQASDDLRIETFEFGAAIRQILNGLKAQYNKKDIELLCMSDAKVHVETDKNLLSQSIYNLLTNAYKYTDSNGAVRVSYLTYDKKLVIKIQDTGRGIGPTEIDKIFRAYYRSNNALEEKGEGIGLYIVKESVARIGGTVEVVSELGVGSTFTVSIPLTYSKE</sequence>
<dbReference type="AlphaFoldDB" id="A0A3P7P6Y8"/>
<dbReference type="FunFam" id="3.30.565.10:FF:000006">
    <property type="entry name" value="Sensor histidine kinase WalK"/>
    <property type="match status" value="1"/>
</dbReference>
<dbReference type="EMBL" id="LR130778">
    <property type="protein sequence ID" value="VDN49290.1"/>
    <property type="molecule type" value="Genomic_DNA"/>
</dbReference>
<dbReference type="Proteomes" id="UP000279029">
    <property type="component" value="Chromosome"/>
</dbReference>
<dbReference type="InterPro" id="IPR003661">
    <property type="entry name" value="HisK_dim/P_dom"/>
</dbReference>
<dbReference type="InterPro" id="IPR036890">
    <property type="entry name" value="HATPase_C_sf"/>
</dbReference>
<evidence type="ECO:0000256" key="3">
    <source>
        <dbReference type="ARBA" id="ARBA00012438"/>
    </source>
</evidence>
<keyword evidence="7 13" id="KW-0418">Kinase</keyword>
<keyword evidence="9" id="KW-0902">Two-component regulatory system</keyword>
<keyword evidence="10 11" id="KW-0472">Membrane</keyword>
<feature type="domain" description="Histidine kinase" evidence="12">
    <location>
        <begin position="243"/>
        <end position="455"/>
    </location>
</feature>
<keyword evidence="14" id="KW-1185">Reference proteome</keyword>